<organism evidence="5 6">
    <name type="scientific">Felis catus</name>
    <name type="common">Cat</name>
    <name type="synonym">Felis silvestris catus</name>
    <dbReference type="NCBI Taxonomy" id="9685"/>
    <lineage>
        <taxon>Eukaryota</taxon>
        <taxon>Metazoa</taxon>
        <taxon>Chordata</taxon>
        <taxon>Craniata</taxon>
        <taxon>Vertebrata</taxon>
        <taxon>Euteleostomi</taxon>
        <taxon>Mammalia</taxon>
        <taxon>Eutheria</taxon>
        <taxon>Laurasiatheria</taxon>
        <taxon>Carnivora</taxon>
        <taxon>Feliformia</taxon>
        <taxon>Felidae</taxon>
        <taxon>Felinae</taxon>
        <taxon>Felis</taxon>
    </lineage>
</organism>
<reference evidence="5 6" key="1">
    <citation type="submission" date="2021-02" db="EMBL/GenBank/DDBJ databases">
        <title>Safari Cat Assemblies.</title>
        <authorList>
            <person name="Bredemeyer K.R."/>
            <person name="Murphy W.J."/>
        </authorList>
    </citation>
    <scope>NUCLEOTIDE SEQUENCE [LARGE SCALE GENOMIC DNA]</scope>
</reference>
<keyword evidence="2" id="KW-0564">Palmitate</keyword>
<evidence type="ECO:0000256" key="1">
    <source>
        <dbReference type="ARBA" id="ARBA00022707"/>
    </source>
</evidence>
<keyword evidence="1" id="KW-0519">Myristate</keyword>
<keyword evidence="3" id="KW-0449">Lipoprotein</keyword>
<sequence length="85" mass="9407">MGSPATFQVGLCFPCPGESAPPWSDLKEKRAKFVEAAERRQEEAACWDILDIQAKEVEKEKEKNVEKQMAASGPLSEGEHGWTVS</sequence>
<keyword evidence="6" id="KW-1185">Reference proteome</keyword>
<evidence type="ECO:0000313" key="6">
    <source>
        <dbReference type="Proteomes" id="UP000823872"/>
    </source>
</evidence>
<dbReference type="PANTHER" id="PTHR35269">
    <property type="entry name" value="SMALL VCP/P97-INTERACTING PROTEIN"/>
    <property type="match status" value="1"/>
</dbReference>
<evidence type="ECO:0000313" key="5">
    <source>
        <dbReference type="Ensembl" id="ENSFCTP00005015480.1"/>
    </source>
</evidence>
<dbReference type="InterPro" id="IPR031632">
    <property type="entry name" value="SVIP"/>
</dbReference>
<evidence type="ECO:0000256" key="2">
    <source>
        <dbReference type="ARBA" id="ARBA00023139"/>
    </source>
</evidence>
<dbReference type="GeneTree" id="ENSGT00390000007067"/>
<dbReference type="InterPro" id="IPR055366">
    <property type="entry name" value="SVIP_metazoa"/>
</dbReference>
<reference evidence="5" key="2">
    <citation type="submission" date="2025-08" db="UniProtKB">
        <authorList>
            <consortium name="Ensembl"/>
        </authorList>
    </citation>
    <scope>IDENTIFICATION</scope>
    <source>
        <strain evidence="5">breed Abyssinian</strain>
    </source>
</reference>
<dbReference type="Pfam" id="PF15811">
    <property type="entry name" value="SVIP"/>
    <property type="match status" value="1"/>
</dbReference>
<name>A0ABI7WYY0_FELCA</name>
<feature type="region of interest" description="Disordered" evidence="4">
    <location>
        <begin position="63"/>
        <end position="85"/>
    </location>
</feature>
<dbReference type="Proteomes" id="UP000823872">
    <property type="component" value="Chromosome C2"/>
</dbReference>
<protein>
    <submittedName>
        <fullName evidence="5">Uncharacterized protein</fullName>
    </submittedName>
</protein>
<proteinExistence type="predicted"/>
<evidence type="ECO:0000256" key="3">
    <source>
        <dbReference type="ARBA" id="ARBA00023288"/>
    </source>
</evidence>
<dbReference type="Ensembl" id="ENSFCTT00005023680.1">
    <property type="protein sequence ID" value="ENSFCTP00005015480.1"/>
    <property type="gene ID" value="ENSFCTG00005008467.1"/>
</dbReference>
<evidence type="ECO:0000256" key="4">
    <source>
        <dbReference type="SAM" id="MobiDB-lite"/>
    </source>
</evidence>
<reference evidence="5" key="3">
    <citation type="submission" date="2025-09" db="UniProtKB">
        <authorList>
            <consortium name="Ensembl"/>
        </authorList>
    </citation>
    <scope>IDENTIFICATION</scope>
    <source>
        <strain evidence="5">breed Abyssinian</strain>
    </source>
</reference>
<accession>A0ABI7WYY0</accession>
<dbReference type="PANTHER" id="PTHR35269:SF1">
    <property type="entry name" value="SMALL VCP_P97-INTERACTING PROTEIN"/>
    <property type="match status" value="1"/>
</dbReference>